<evidence type="ECO:0000256" key="4">
    <source>
        <dbReference type="ARBA" id="ARBA00022989"/>
    </source>
</evidence>
<feature type="transmembrane region" description="Helical" evidence="7">
    <location>
        <begin position="39"/>
        <end position="59"/>
    </location>
</feature>
<evidence type="ECO:0000256" key="1">
    <source>
        <dbReference type="ARBA" id="ARBA00004141"/>
    </source>
</evidence>
<dbReference type="Proteomes" id="UP000216454">
    <property type="component" value="Unassembled WGS sequence"/>
</dbReference>
<feature type="transmembrane region" description="Helical" evidence="7">
    <location>
        <begin position="254"/>
        <end position="273"/>
    </location>
</feature>
<evidence type="ECO:0000256" key="6">
    <source>
        <dbReference type="SAM" id="MobiDB-lite"/>
    </source>
</evidence>
<dbReference type="GO" id="GO:0051301">
    <property type="term" value="P:cell division"/>
    <property type="evidence" value="ECO:0007669"/>
    <property type="project" value="UniProtKB-KW"/>
</dbReference>
<feature type="compositionally biased region" description="Basic and acidic residues" evidence="6">
    <location>
        <begin position="514"/>
        <end position="523"/>
    </location>
</feature>
<keyword evidence="8" id="KW-0132">Cell division</keyword>
<protein>
    <submittedName>
        <fullName evidence="8">Cell division protein FtsW</fullName>
    </submittedName>
</protein>
<comment type="caution">
    <text evidence="8">The sequence shown here is derived from an EMBL/GenBank/DDBJ whole genome shotgun (WGS) entry which is preliminary data.</text>
</comment>
<feature type="transmembrane region" description="Helical" evidence="7">
    <location>
        <begin position="208"/>
        <end position="225"/>
    </location>
</feature>
<feature type="transmembrane region" description="Helical" evidence="7">
    <location>
        <begin position="104"/>
        <end position="121"/>
    </location>
</feature>
<dbReference type="GO" id="GO:0005886">
    <property type="term" value="C:plasma membrane"/>
    <property type="evidence" value="ECO:0007669"/>
    <property type="project" value="TreeGrafter"/>
</dbReference>
<dbReference type="AlphaFoldDB" id="A0A261F458"/>
<proteinExistence type="predicted"/>
<keyword evidence="3" id="KW-0133">Cell shape</keyword>
<feature type="transmembrane region" description="Helical" evidence="7">
    <location>
        <begin position="12"/>
        <end position="33"/>
    </location>
</feature>
<feature type="transmembrane region" description="Helical" evidence="7">
    <location>
        <begin position="375"/>
        <end position="399"/>
    </location>
</feature>
<keyword evidence="9" id="KW-1185">Reference proteome</keyword>
<feature type="transmembrane region" description="Helical" evidence="7">
    <location>
        <begin position="130"/>
        <end position="147"/>
    </location>
</feature>
<keyword evidence="5 7" id="KW-0472">Membrane</keyword>
<keyword evidence="8" id="KW-0131">Cell cycle</keyword>
<dbReference type="GO" id="GO:0008360">
    <property type="term" value="P:regulation of cell shape"/>
    <property type="evidence" value="ECO:0007669"/>
    <property type="project" value="UniProtKB-KW"/>
</dbReference>
<dbReference type="InterPro" id="IPR001182">
    <property type="entry name" value="FtsW/RodA"/>
</dbReference>
<feature type="compositionally biased region" description="Low complexity" evidence="6">
    <location>
        <begin position="461"/>
        <end position="471"/>
    </location>
</feature>
<evidence type="ECO:0000256" key="2">
    <source>
        <dbReference type="ARBA" id="ARBA00022692"/>
    </source>
</evidence>
<feature type="transmembrane region" description="Helical" evidence="7">
    <location>
        <begin position="167"/>
        <end position="187"/>
    </location>
</feature>
<keyword evidence="4 7" id="KW-1133">Transmembrane helix</keyword>
<reference evidence="8 9" key="1">
    <citation type="journal article" date="2017" name="BMC Genomics">
        <title>Comparative genomic and phylogenomic analyses of the Bifidobacteriaceae family.</title>
        <authorList>
            <person name="Lugli G.A."/>
            <person name="Milani C."/>
            <person name="Turroni F."/>
            <person name="Duranti S."/>
            <person name="Mancabelli L."/>
            <person name="Mangifesta M."/>
            <person name="Ferrario C."/>
            <person name="Modesto M."/>
            <person name="Mattarelli P."/>
            <person name="Jiri K."/>
            <person name="van Sinderen D."/>
            <person name="Ventura M."/>
        </authorList>
    </citation>
    <scope>NUCLEOTIDE SEQUENCE [LARGE SCALE GENOMIC DNA]</scope>
    <source>
        <strain evidence="8 9">DSM 24744</strain>
    </source>
</reference>
<dbReference type="GO" id="GO:0015648">
    <property type="term" value="F:lipid-linked peptidoglycan transporter activity"/>
    <property type="evidence" value="ECO:0007669"/>
    <property type="project" value="TreeGrafter"/>
</dbReference>
<dbReference type="PANTHER" id="PTHR30474:SF3">
    <property type="entry name" value="PEPTIDOGLYCAN GLYCOSYLTRANSFERASE RODA"/>
    <property type="match status" value="1"/>
</dbReference>
<accession>A0A261F458</accession>
<feature type="transmembrane region" description="Helical" evidence="7">
    <location>
        <begin position="231"/>
        <end position="247"/>
    </location>
</feature>
<organism evidence="8 9">
    <name type="scientific">Pseudoscardovia suis</name>
    <dbReference type="NCBI Taxonomy" id="987063"/>
    <lineage>
        <taxon>Bacteria</taxon>
        <taxon>Bacillati</taxon>
        <taxon>Actinomycetota</taxon>
        <taxon>Actinomycetes</taxon>
        <taxon>Bifidobacteriales</taxon>
        <taxon>Bifidobacteriaceae</taxon>
        <taxon>Pseudoscardovia</taxon>
    </lineage>
</organism>
<feature type="transmembrane region" description="Helical" evidence="7">
    <location>
        <begin position="66"/>
        <end position="84"/>
    </location>
</feature>
<evidence type="ECO:0000313" key="8">
    <source>
        <dbReference type="EMBL" id="OZG53917.1"/>
    </source>
</evidence>
<dbReference type="GO" id="GO:0032153">
    <property type="term" value="C:cell division site"/>
    <property type="evidence" value="ECO:0007669"/>
    <property type="project" value="TreeGrafter"/>
</dbReference>
<gene>
    <name evidence="8" type="ORF">PSSU_0020</name>
</gene>
<keyword evidence="2 7" id="KW-0812">Transmembrane</keyword>
<sequence>MKAAARIRQILLLLFGMAVGFLAMFQMFMHVTGELPHEYLVLCVALIVVIAVDVAVVLYFQRHADLTPLSIVTTLALIGITMIARIDLESQANGVASNVGGRQFMWFLMGLGVFAVMMICIRDYRIFRRFSYVCMVIGLVLLLSPMIPHLGMTLNGARIWIHFGSHTIQPAEFAKLFLAVFFASYLFDHRDQLAVGGKKFAGIRFPRLKDLGPILVVWGISMGVLVVQKDLGTGLMFFAMFVCMLYLATGQKSWAIIGLVFFCGSAYAAYTLFTHVQGRVESWLHPFDAVVYQAQGGSEQLVTGVFGLSSGGLFGTGLGQGMPGLTPLGNSDFIYDSLGEELGLMGALAILMLYLCLVVFGILTALKSKDGFGKLLAAGLMFSMAFQVFTVVGGNTLLIPLTGLTLPYMAAGGSSMMANLMLAALIVIVNNGANTPQVDASDTEFQQEALQVIRNAQKEAAAAAQRGQAARHSQKSAQTTAVVPPPSAKPEGEPEYDDPIFAQTARVPVVPRNEGARGMRYDEETGEDPALLDLGFDYDNYDNPQGSGDGSDDSSDDLKEAQR</sequence>
<feature type="region of interest" description="Disordered" evidence="6">
    <location>
        <begin position="461"/>
        <end position="563"/>
    </location>
</feature>
<feature type="transmembrane region" description="Helical" evidence="7">
    <location>
        <begin position="342"/>
        <end position="363"/>
    </location>
</feature>
<dbReference type="PANTHER" id="PTHR30474">
    <property type="entry name" value="CELL CYCLE PROTEIN"/>
    <property type="match status" value="1"/>
</dbReference>
<evidence type="ECO:0000313" key="9">
    <source>
        <dbReference type="Proteomes" id="UP000216454"/>
    </source>
</evidence>
<dbReference type="Pfam" id="PF01098">
    <property type="entry name" value="FTSW_RODA_SPOVE"/>
    <property type="match status" value="1"/>
</dbReference>
<comment type="subcellular location">
    <subcellularLocation>
        <location evidence="1">Membrane</location>
        <topology evidence="1">Multi-pass membrane protein</topology>
    </subcellularLocation>
</comment>
<feature type="transmembrane region" description="Helical" evidence="7">
    <location>
        <begin position="405"/>
        <end position="429"/>
    </location>
</feature>
<dbReference type="EMBL" id="MWWQ01000001">
    <property type="protein sequence ID" value="OZG53917.1"/>
    <property type="molecule type" value="Genomic_DNA"/>
</dbReference>
<evidence type="ECO:0000256" key="5">
    <source>
        <dbReference type="ARBA" id="ARBA00023136"/>
    </source>
</evidence>
<evidence type="ECO:0000256" key="7">
    <source>
        <dbReference type="SAM" id="Phobius"/>
    </source>
</evidence>
<evidence type="ECO:0000256" key="3">
    <source>
        <dbReference type="ARBA" id="ARBA00022960"/>
    </source>
</evidence>
<name>A0A261F458_9BIFI</name>